<evidence type="ECO:0000313" key="2">
    <source>
        <dbReference type="Proteomes" id="UP001185069"/>
    </source>
</evidence>
<evidence type="ECO:0000313" key="1">
    <source>
        <dbReference type="EMBL" id="MDR6270613.1"/>
    </source>
</evidence>
<sequence length="59" mass="6423">MNTLTPEGWQTPDYMTEEKACALLGTRMVSRLVLIGCLKRVSTLEGPAVTLTEKGRAAL</sequence>
<comment type="caution">
    <text evidence="1">The sequence shown here is derived from an EMBL/GenBank/DDBJ whole genome shotgun (WGS) entry which is preliminary data.</text>
</comment>
<gene>
    <name evidence="1" type="ORF">JOE69_002851</name>
</gene>
<organism evidence="1 2">
    <name type="scientific">Arthrobacter russicus</name>
    <dbReference type="NCBI Taxonomy" id="172040"/>
    <lineage>
        <taxon>Bacteria</taxon>
        <taxon>Bacillati</taxon>
        <taxon>Actinomycetota</taxon>
        <taxon>Actinomycetes</taxon>
        <taxon>Micrococcales</taxon>
        <taxon>Micrococcaceae</taxon>
        <taxon>Arthrobacter</taxon>
    </lineage>
</organism>
<dbReference type="EMBL" id="JAVDQF010000001">
    <property type="protein sequence ID" value="MDR6270613.1"/>
    <property type="molecule type" value="Genomic_DNA"/>
</dbReference>
<dbReference type="Proteomes" id="UP001185069">
    <property type="component" value="Unassembled WGS sequence"/>
</dbReference>
<accession>A0ABU1JE34</accession>
<name>A0ABU1JE34_9MICC</name>
<keyword evidence="2" id="KW-1185">Reference proteome</keyword>
<proteinExistence type="predicted"/>
<reference evidence="1 2" key="1">
    <citation type="submission" date="2023-07" db="EMBL/GenBank/DDBJ databases">
        <title>Sequencing the genomes of 1000 actinobacteria strains.</title>
        <authorList>
            <person name="Klenk H.-P."/>
        </authorList>
    </citation>
    <scope>NUCLEOTIDE SEQUENCE [LARGE SCALE GENOMIC DNA]</scope>
    <source>
        <strain evidence="1 2">DSM 14555</strain>
    </source>
</reference>
<protein>
    <submittedName>
        <fullName evidence="1">Uncharacterized protein</fullName>
    </submittedName>
</protein>